<name>A0A2I0WLH9_9ASPA</name>
<dbReference type="PANTHER" id="PTHR31248">
    <property type="entry name" value="DOMAIN PROTEIN, PUTATIVE (AFU_ORTHOLOGUE AFUA_5G04290)-RELATED"/>
    <property type="match status" value="1"/>
</dbReference>
<proteinExistence type="predicted"/>
<organism evidence="2 3">
    <name type="scientific">Dendrobium catenatum</name>
    <dbReference type="NCBI Taxonomy" id="906689"/>
    <lineage>
        <taxon>Eukaryota</taxon>
        <taxon>Viridiplantae</taxon>
        <taxon>Streptophyta</taxon>
        <taxon>Embryophyta</taxon>
        <taxon>Tracheophyta</taxon>
        <taxon>Spermatophyta</taxon>
        <taxon>Magnoliopsida</taxon>
        <taxon>Liliopsida</taxon>
        <taxon>Asparagales</taxon>
        <taxon>Orchidaceae</taxon>
        <taxon>Epidendroideae</taxon>
        <taxon>Malaxideae</taxon>
        <taxon>Dendrobiinae</taxon>
        <taxon>Dendrobium</taxon>
    </lineage>
</organism>
<dbReference type="AlphaFoldDB" id="A0A2I0WLH9"/>
<dbReference type="Proteomes" id="UP000233837">
    <property type="component" value="Unassembled WGS sequence"/>
</dbReference>
<protein>
    <submittedName>
        <fullName evidence="2">Glycine-rich protein A3</fullName>
    </submittedName>
</protein>
<reference evidence="2 3" key="1">
    <citation type="journal article" date="2016" name="Sci. Rep.">
        <title>The Dendrobium catenatum Lindl. genome sequence provides insights into polysaccharide synthase, floral development and adaptive evolution.</title>
        <authorList>
            <person name="Zhang G.Q."/>
            <person name="Xu Q."/>
            <person name="Bian C."/>
            <person name="Tsai W.C."/>
            <person name="Yeh C.M."/>
            <person name="Liu K.W."/>
            <person name="Yoshida K."/>
            <person name="Zhang L.S."/>
            <person name="Chang S.B."/>
            <person name="Chen F."/>
            <person name="Shi Y."/>
            <person name="Su Y.Y."/>
            <person name="Zhang Y.Q."/>
            <person name="Chen L.J."/>
            <person name="Yin Y."/>
            <person name="Lin M."/>
            <person name="Huang H."/>
            <person name="Deng H."/>
            <person name="Wang Z.W."/>
            <person name="Zhu S.L."/>
            <person name="Zhao X."/>
            <person name="Deng C."/>
            <person name="Niu S.C."/>
            <person name="Huang J."/>
            <person name="Wang M."/>
            <person name="Liu G.H."/>
            <person name="Yang H.J."/>
            <person name="Xiao X.J."/>
            <person name="Hsiao Y.Y."/>
            <person name="Wu W.L."/>
            <person name="Chen Y.Y."/>
            <person name="Mitsuda N."/>
            <person name="Ohme-Takagi M."/>
            <person name="Luo Y.B."/>
            <person name="Van de Peer Y."/>
            <person name="Liu Z.J."/>
        </authorList>
    </citation>
    <scope>NUCLEOTIDE SEQUENCE [LARGE SCALE GENOMIC DNA]</scope>
    <source>
        <tissue evidence="2">The whole plant</tissue>
    </source>
</reference>
<feature type="region of interest" description="Disordered" evidence="1">
    <location>
        <begin position="85"/>
        <end position="163"/>
    </location>
</feature>
<sequence length="240" mass="25745">MSKKITSSQTRPQLKGYSFSLFVEKKRVFSPSSPIYPHREAGILRLDFPQANVMGGGNGNHDDTSEKGFLSNLAHAFGAGYPFRPPYPQQGYPSAPGAYPQQGYPSAPGAYPPQGYPSAPGAYPPHGYPPQGYPPHGYPPTGHQSHGAYPPAGYPGPSAHGHGSSMGALLAGGAAAAATAYGVHQLSHHGHMAYHGFGHHGKFKHGKFKHGKFGKHMRLGGKHRLFGKHKMFGGKFRKWK</sequence>
<keyword evidence="3" id="KW-1185">Reference proteome</keyword>
<evidence type="ECO:0000313" key="3">
    <source>
        <dbReference type="Proteomes" id="UP000233837"/>
    </source>
</evidence>
<accession>A0A2I0WLH9</accession>
<dbReference type="OrthoDB" id="10570193at2759"/>
<gene>
    <name evidence="2" type="ORF">MA16_Dca001116</name>
</gene>
<dbReference type="PANTHER" id="PTHR31248:SF2">
    <property type="entry name" value="DOMAIN PROTEIN, PUTATIVE (AFU_ORTHOLOGUE AFUA_5G04290)-RELATED"/>
    <property type="match status" value="1"/>
</dbReference>
<feature type="compositionally biased region" description="Pro residues" evidence="1">
    <location>
        <begin position="122"/>
        <end position="138"/>
    </location>
</feature>
<dbReference type="EMBL" id="KZ502537">
    <property type="protein sequence ID" value="PKU76512.1"/>
    <property type="molecule type" value="Genomic_DNA"/>
</dbReference>
<feature type="compositionally biased region" description="Low complexity" evidence="1">
    <location>
        <begin position="145"/>
        <end position="163"/>
    </location>
</feature>
<evidence type="ECO:0000256" key="1">
    <source>
        <dbReference type="SAM" id="MobiDB-lite"/>
    </source>
</evidence>
<reference evidence="2 3" key="2">
    <citation type="journal article" date="2017" name="Nature">
        <title>The Apostasia genome and the evolution of orchids.</title>
        <authorList>
            <person name="Zhang G.Q."/>
            <person name="Liu K.W."/>
            <person name="Li Z."/>
            <person name="Lohaus R."/>
            <person name="Hsiao Y.Y."/>
            <person name="Niu S.C."/>
            <person name="Wang J.Y."/>
            <person name="Lin Y.C."/>
            <person name="Xu Q."/>
            <person name="Chen L.J."/>
            <person name="Yoshida K."/>
            <person name="Fujiwara S."/>
            <person name="Wang Z.W."/>
            <person name="Zhang Y.Q."/>
            <person name="Mitsuda N."/>
            <person name="Wang M."/>
            <person name="Liu G.H."/>
            <person name="Pecoraro L."/>
            <person name="Huang H.X."/>
            <person name="Xiao X.J."/>
            <person name="Lin M."/>
            <person name="Wu X.Y."/>
            <person name="Wu W.L."/>
            <person name="Chen Y.Y."/>
            <person name="Chang S.B."/>
            <person name="Sakamoto S."/>
            <person name="Ohme-Takagi M."/>
            <person name="Yagi M."/>
            <person name="Zeng S.J."/>
            <person name="Shen C.Y."/>
            <person name="Yeh C.M."/>
            <person name="Luo Y.B."/>
            <person name="Tsai W.C."/>
            <person name="Van de Peer Y."/>
            <person name="Liu Z.J."/>
        </authorList>
    </citation>
    <scope>NUCLEOTIDE SEQUENCE [LARGE SCALE GENOMIC DNA]</scope>
    <source>
        <tissue evidence="2">The whole plant</tissue>
    </source>
</reference>
<evidence type="ECO:0000313" key="2">
    <source>
        <dbReference type="EMBL" id="PKU76512.1"/>
    </source>
</evidence>